<evidence type="ECO:0000259" key="1">
    <source>
        <dbReference type="Pfam" id="PF22513"/>
    </source>
</evidence>
<feature type="domain" description="Antitoxin FitA-like ribbon-helix-helix" evidence="1">
    <location>
        <begin position="2"/>
        <end position="37"/>
    </location>
</feature>
<keyword evidence="3" id="KW-1185">Reference proteome</keyword>
<dbReference type="RefSeq" id="WP_171217943.1">
    <property type="nucleotide sequence ID" value="NZ_JABEPP010000002.1"/>
</dbReference>
<dbReference type="SUPFAM" id="SSF47598">
    <property type="entry name" value="Ribbon-helix-helix"/>
    <property type="match status" value="1"/>
</dbReference>
<dbReference type="Gene3D" id="1.10.1220.10">
    <property type="entry name" value="Met repressor-like"/>
    <property type="match status" value="1"/>
</dbReference>
<evidence type="ECO:0000313" key="3">
    <source>
        <dbReference type="Proteomes" id="UP000564885"/>
    </source>
</evidence>
<dbReference type="InterPro" id="IPR010985">
    <property type="entry name" value="Ribbon_hlx_hlx"/>
</dbReference>
<proteinExistence type="predicted"/>
<dbReference type="InterPro" id="IPR053853">
    <property type="entry name" value="FitA-like_RHH"/>
</dbReference>
<dbReference type="InterPro" id="IPR013321">
    <property type="entry name" value="Arc_rbn_hlx_hlx"/>
</dbReference>
<accession>A0A849I903</accession>
<protein>
    <submittedName>
        <fullName evidence="2">Plasmid stabilization protein</fullName>
    </submittedName>
</protein>
<gene>
    <name evidence="2" type="ORF">HJG44_08760</name>
</gene>
<dbReference type="Pfam" id="PF22513">
    <property type="entry name" value="FitA-like_RHH"/>
    <property type="match status" value="1"/>
</dbReference>
<dbReference type="GO" id="GO:0006355">
    <property type="term" value="P:regulation of DNA-templated transcription"/>
    <property type="evidence" value="ECO:0007669"/>
    <property type="project" value="InterPro"/>
</dbReference>
<sequence>MASLTIDNLEDSLLSRLRARADAHGTSVEEEAAAILKVTLDQENPGERLVRVFREEFGRLGGVDLELPPRQSGWKPPVFE</sequence>
<comment type="caution">
    <text evidence="2">The sequence shown here is derived from an EMBL/GenBank/DDBJ whole genome shotgun (WGS) entry which is preliminary data.</text>
</comment>
<dbReference type="AlphaFoldDB" id="A0A849I903"/>
<evidence type="ECO:0000313" key="2">
    <source>
        <dbReference type="EMBL" id="NNM72477.1"/>
    </source>
</evidence>
<dbReference type="Proteomes" id="UP000564885">
    <property type="component" value="Unassembled WGS sequence"/>
</dbReference>
<dbReference type="EMBL" id="JABEPP010000002">
    <property type="protein sequence ID" value="NNM72477.1"/>
    <property type="molecule type" value="Genomic_DNA"/>
</dbReference>
<name>A0A849I903_9HYPH</name>
<reference evidence="2 3" key="1">
    <citation type="submission" date="2020-04" db="EMBL/GenBank/DDBJ databases">
        <title>Enterovirga sp. isolate from soil.</title>
        <authorList>
            <person name="Chea S."/>
            <person name="Kim D.-U."/>
        </authorList>
    </citation>
    <scope>NUCLEOTIDE SEQUENCE [LARGE SCALE GENOMIC DNA]</scope>
    <source>
        <strain evidence="2 3">DB1703</strain>
    </source>
</reference>
<organism evidence="2 3">
    <name type="scientific">Enterovirga aerilata</name>
    <dbReference type="NCBI Taxonomy" id="2730920"/>
    <lineage>
        <taxon>Bacteria</taxon>
        <taxon>Pseudomonadati</taxon>
        <taxon>Pseudomonadota</taxon>
        <taxon>Alphaproteobacteria</taxon>
        <taxon>Hyphomicrobiales</taxon>
        <taxon>Methylobacteriaceae</taxon>
        <taxon>Enterovirga</taxon>
    </lineage>
</organism>